<dbReference type="EMBL" id="CP041185">
    <property type="protein sequence ID" value="QDG70198.1"/>
    <property type="molecule type" value="Genomic_DNA"/>
</dbReference>
<dbReference type="Proteomes" id="UP000316665">
    <property type="component" value="Chromosome"/>
</dbReference>
<dbReference type="SUPFAM" id="SSF52540">
    <property type="entry name" value="P-loop containing nucleoside triphosphate hydrolases"/>
    <property type="match status" value="1"/>
</dbReference>
<dbReference type="GO" id="GO:0016887">
    <property type="term" value="F:ATP hydrolysis activity"/>
    <property type="evidence" value="ECO:0007669"/>
    <property type="project" value="InterPro"/>
</dbReference>
<gene>
    <name evidence="2" type="ORF">FJQ89_07045</name>
</gene>
<evidence type="ECO:0000313" key="3">
    <source>
        <dbReference type="Proteomes" id="UP000316665"/>
    </source>
</evidence>
<sequence>MLKKIPSQAVLHLLIVPSENGPLPIFLSNDYDVSVSDQRITITSMDGQKMPRSLEQGIASFHTLFGVNGSGKTDILLRIAAGFASKTGAGEVSVLYSHRKQLFFYASPGVNDHEIVGAAVTRVDDAQIVLHSIFYTSSPFESARRTAMLSVEECRDVSPRYGELNQLDGLALLELQRDLPDSVVRRAKMGITHNLLSIQEICERLSDVFSKIDAGRFLRDLLWKSGRNSLRSQTLELRVLCSIAESRGESNRLPNTWINHLAKIIFELIHTELDRAFKNFEEFSARRLSLQRRKFLLNEITLQFQSRVELDYPKLQPILKTMRALTEWLTSRKRGAIQATPRIFETNLEKFLPDRDALGRCSRLGLAVFSIANLSSGESALAVFSAALHGALKELSINKKSIAPFFLLIDEGEMFLHPKWQREYIGRILRLVKAFPGLAARAHIVVSSHSLIIAADTPPNSLIDIDKSRTINGFGLGPKSLLEKVYDVVDLSGEITNPALVKLTSYFGDGEGKISKSEALLTAAALADDKVRQYLTERIKQGK</sequence>
<reference evidence="2 3" key="1">
    <citation type="submission" date="2019-06" db="EMBL/GenBank/DDBJ databases">
        <title>Complete genome sequence of Janthinobacterium sp. SNU WT3 isolated from diseased rainbow trout.</title>
        <authorList>
            <person name="Oh W.T."/>
            <person name="Park S.C."/>
        </authorList>
    </citation>
    <scope>NUCLEOTIDE SEQUENCE [LARGE SCALE GENOMIC DNA]</scope>
    <source>
        <strain evidence="2 3">SNU WT3</strain>
    </source>
</reference>
<feature type="domain" description="ATPase AAA-type core" evidence="1">
    <location>
        <begin position="271"/>
        <end position="452"/>
    </location>
</feature>
<dbReference type="InterPro" id="IPR027417">
    <property type="entry name" value="P-loop_NTPase"/>
</dbReference>
<accession>A0A4Y6RB14</accession>
<organism evidence="2 3">
    <name type="scientific">Janthinobacterium tructae</name>
    <dbReference type="NCBI Taxonomy" id="2590869"/>
    <lineage>
        <taxon>Bacteria</taxon>
        <taxon>Pseudomonadati</taxon>
        <taxon>Pseudomonadota</taxon>
        <taxon>Betaproteobacteria</taxon>
        <taxon>Burkholderiales</taxon>
        <taxon>Oxalobacteraceae</taxon>
        <taxon>Janthinobacterium</taxon>
    </lineage>
</organism>
<dbReference type="AlphaFoldDB" id="A0A4Y6RB14"/>
<keyword evidence="3" id="KW-1185">Reference proteome</keyword>
<dbReference type="Pfam" id="PF13304">
    <property type="entry name" value="AAA_21"/>
    <property type="match status" value="1"/>
</dbReference>
<dbReference type="OrthoDB" id="5468457at2"/>
<evidence type="ECO:0000259" key="1">
    <source>
        <dbReference type="Pfam" id="PF13304"/>
    </source>
</evidence>
<dbReference type="KEGG" id="jas:FJQ89_07045"/>
<keyword evidence="2" id="KW-0067">ATP-binding</keyword>
<dbReference type="InterPro" id="IPR003959">
    <property type="entry name" value="ATPase_AAA_core"/>
</dbReference>
<protein>
    <submittedName>
        <fullName evidence="2">ATP-binding protein</fullName>
    </submittedName>
</protein>
<dbReference type="Gene3D" id="3.40.50.300">
    <property type="entry name" value="P-loop containing nucleotide triphosphate hydrolases"/>
    <property type="match status" value="1"/>
</dbReference>
<dbReference type="GO" id="GO:0005524">
    <property type="term" value="F:ATP binding"/>
    <property type="evidence" value="ECO:0007669"/>
    <property type="project" value="UniProtKB-KW"/>
</dbReference>
<keyword evidence="2" id="KW-0547">Nucleotide-binding</keyword>
<proteinExistence type="predicted"/>
<evidence type="ECO:0000313" key="2">
    <source>
        <dbReference type="EMBL" id="QDG70198.1"/>
    </source>
</evidence>
<name>A0A4Y6RB14_9BURK</name>
<dbReference type="RefSeq" id="WP_141169630.1">
    <property type="nucleotide sequence ID" value="NZ_CP041185.1"/>
</dbReference>